<dbReference type="Pfam" id="PF03466">
    <property type="entry name" value="LysR_substrate"/>
    <property type="match status" value="1"/>
</dbReference>
<evidence type="ECO:0000256" key="2">
    <source>
        <dbReference type="ARBA" id="ARBA00023015"/>
    </source>
</evidence>
<protein>
    <submittedName>
        <fullName evidence="6">LysR family transcriptional regulator</fullName>
    </submittedName>
</protein>
<gene>
    <name evidence="6" type="ORF">L9G74_03965</name>
</gene>
<dbReference type="Pfam" id="PF00126">
    <property type="entry name" value="HTH_1"/>
    <property type="match status" value="1"/>
</dbReference>
<organism evidence="6 7">
    <name type="scientific">Shewanella electrica</name>
    <dbReference type="NCBI Taxonomy" id="515560"/>
    <lineage>
        <taxon>Bacteria</taxon>
        <taxon>Pseudomonadati</taxon>
        <taxon>Pseudomonadota</taxon>
        <taxon>Gammaproteobacteria</taxon>
        <taxon>Alteromonadales</taxon>
        <taxon>Shewanellaceae</taxon>
        <taxon>Shewanella</taxon>
    </lineage>
</organism>
<keyword evidence="4" id="KW-0804">Transcription</keyword>
<dbReference type="CDD" id="cd08422">
    <property type="entry name" value="PBP2_CrgA_like"/>
    <property type="match status" value="1"/>
</dbReference>
<dbReference type="SUPFAM" id="SSF46785">
    <property type="entry name" value="Winged helix' DNA-binding domain"/>
    <property type="match status" value="1"/>
</dbReference>
<dbReference type="SUPFAM" id="SSF53850">
    <property type="entry name" value="Periplasmic binding protein-like II"/>
    <property type="match status" value="1"/>
</dbReference>
<evidence type="ECO:0000256" key="1">
    <source>
        <dbReference type="ARBA" id="ARBA00009437"/>
    </source>
</evidence>
<feature type="domain" description="HTH lysR-type" evidence="5">
    <location>
        <begin position="1"/>
        <end position="59"/>
    </location>
</feature>
<dbReference type="PROSITE" id="PS50931">
    <property type="entry name" value="HTH_LYSR"/>
    <property type="match status" value="1"/>
</dbReference>
<dbReference type="Gene3D" id="1.10.10.10">
    <property type="entry name" value="Winged helix-like DNA-binding domain superfamily/Winged helix DNA-binding domain"/>
    <property type="match status" value="1"/>
</dbReference>
<dbReference type="EMBL" id="JAKOGG010000002">
    <property type="protein sequence ID" value="MCS4555581.1"/>
    <property type="molecule type" value="Genomic_DNA"/>
</dbReference>
<comment type="similarity">
    <text evidence="1">Belongs to the LysR transcriptional regulatory family.</text>
</comment>
<evidence type="ECO:0000256" key="3">
    <source>
        <dbReference type="ARBA" id="ARBA00023125"/>
    </source>
</evidence>
<dbReference type="InterPro" id="IPR005119">
    <property type="entry name" value="LysR_subst-bd"/>
</dbReference>
<dbReference type="Proteomes" id="UP001201549">
    <property type="component" value="Unassembled WGS sequence"/>
</dbReference>
<keyword evidence="7" id="KW-1185">Reference proteome</keyword>
<evidence type="ECO:0000313" key="7">
    <source>
        <dbReference type="Proteomes" id="UP001201549"/>
    </source>
</evidence>
<evidence type="ECO:0000256" key="4">
    <source>
        <dbReference type="ARBA" id="ARBA00023163"/>
    </source>
</evidence>
<name>A0ABT2FH37_9GAMM</name>
<dbReference type="Gene3D" id="3.40.190.290">
    <property type="match status" value="1"/>
</dbReference>
<sequence length="292" mass="32310">MDRVTAAEVFNRICELGSLSAAARAMGMSRPMVSRYLAEMEQWSGSRLLHRSSRKLTLTAAGEQLLLQTQALQQLAEGISQTELQQSVAGTLRISCAHFTARRILNPVLNSFLTQHPALKVEVMISNQNINLVAERIDLAIRITNELDPNVIARRLGDCRSVLCASPEYVAAHGTPHTPVQLSQHNCLHYSNFTEGRWQFIDHSGAPVTVDIQGNLSVNESSILLDAVLNHAGIAILPWLDVAPYLAENRLVAILPDYQPQTLGIYGIYRSRLHQPLALKLLLEALTAFLHQ</sequence>
<keyword evidence="2" id="KW-0805">Transcription regulation</keyword>
<dbReference type="InterPro" id="IPR036390">
    <property type="entry name" value="WH_DNA-bd_sf"/>
</dbReference>
<proteinExistence type="inferred from homology"/>
<dbReference type="RefSeq" id="WP_238894979.1">
    <property type="nucleotide sequence ID" value="NZ_JAKOGG010000002.1"/>
</dbReference>
<comment type="caution">
    <text evidence="6">The sequence shown here is derived from an EMBL/GenBank/DDBJ whole genome shotgun (WGS) entry which is preliminary data.</text>
</comment>
<reference evidence="6 7" key="1">
    <citation type="submission" date="2022-02" db="EMBL/GenBank/DDBJ databases">
        <authorList>
            <person name="Zhuang L."/>
        </authorList>
    </citation>
    <scope>NUCLEOTIDE SEQUENCE [LARGE SCALE GENOMIC DNA]</scope>
    <source>
        <strain evidence="6 7">C32</strain>
    </source>
</reference>
<dbReference type="InterPro" id="IPR036388">
    <property type="entry name" value="WH-like_DNA-bd_sf"/>
</dbReference>
<accession>A0ABT2FH37</accession>
<dbReference type="InterPro" id="IPR058163">
    <property type="entry name" value="LysR-type_TF_proteobact-type"/>
</dbReference>
<dbReference type="InterPro" id="IPR000847">
    <property type="entry name" value="LysR_HTH_N"/>
</dbReference>
<keyword evidence="3" id="KW-0238">DNA-binding</keyword>
<dbReference type="PANTHER" id="PTHR30537:SF35">
    <property type="entry name" value="TRANSCRIPTIONAL REGULATORY PROTEIN"/>
    <property type="match status" value="1"/>
</dbReference>
<evidence type="ECO:0000313" key="6">
    <source>
        <dbReference type="EMBL" id="MCS4555581.1"/>
    </source>
</evidence>
<reference evidence="7" key="2">
    <citation type="submission" date="2023-07" db="EMBL/GenBank/DDBJ databases">
        <title>Shewanella mangrovi sp. nov., an acetaldehyde- degrading bacterium isolated from mangrove sediment.</title>
        <authorList>
            <person name="Liu Y."/>
        </authorList>
    </citation>
    <scope>NUCLEOTIDE SEQUENCE [LARGE SCALE GENOMIC DNA]</scope>
    <source>
        <strain evidence="7">C32</strain>
    </source>
</reference>
<dbReference type="PANTHER" id="PTHR30537">
    <property type="entry name" value="HTH-TYPE TRANSCRIPTIONAL REGULATOR"/>
    <property type="match status" value="1"/>
</dbReference>
<evidence type="ECO:0000259" key="5">
    <source>
        <dbReference type="PROSITE" id="PS50931"/>
    </source>
</evidence>